<protein>
    <submittedName>
        <fullName evidence="1">Uncharacterized protein</fullName>
    </submittedName>
</protein>
<reference evidence="1 2" key="1">
    <citation type="submission" date="2024-05" db="EMBL/GenBank/DDBJ databases">
        <authorList>
            <person name="Haq I."/>
            <person name="Ullah Z."/>
            <person name="Ahmad R."/>
            <person name="Li M."/>
            <person name="Tong Y."/>
        </authorList>
    </citation>
    <scope>NUCLEOTIDE SEQUENCE [LARGE SCALE GENOMIC DNA]</scope>
    <source>
        <strain evidence="1 2">16A2E</strain>
    </source>
</reference>
<name>A0ABU9XEQ8_9BACI</name>
<comment type="caution">
    <text evidence="1">The sequence shown here is derived from an EMBL/GenBank/DDBJ whole genome shotgun (WGS) entry which is preliminary data.</text>
</comment>
<gene>
    <name evidence="1" type="ORF">ABC228_06160</name>
</gene>
<dbReference type="Proteomes" id="UP001444625">
    <property type="component" value="Unassembled WGS sequence"/>
</dbReference>
<dbReference type="RefSeq" id="WP_345824237.1">
    <property type="nucleotide sequence ID" value="NZ_JBDIML010000002.1"/>
</dbReference>
<organism evidence="1 2">
    <name type="scientific">Ornithinibacillus xuwenensis</name>
    <dbReference type="NCBI Taxonomy" id="3144668"/>
    <lineage>
        <taxon>Bacteria</taxon>
        <taxon>Bacillati</taxon>
        <taxon>Bacillota</taxon>
        <taxon>Bacilli</taxon>
        <taxon>Bacillales</taxon>
        <taxon>Bacillaceae</taxon>
        <taxon>Ornithinibacillus</taxon>
    </lineage>
</organism>
<dbReference type="EMBL" id="JBDIML010000002">
    <property type="protein sequence ID" value="MEN2766764.1"/>
    <property type="molecule type" value="Genomic_DNA"/>
</dbReference>
<keyword evidence="2" id="KW-1185">Reference proteome</keyword>
<proteinExistence type="predicted"/>
<evidence type="ECO:0000313" key="1">
    <source>
        <dbReference type="EMBL" id="MEN2766764.1"/>
    </source>
</evidence>
<sequence>MGSHPGSVIHQGGGDYHVTHPSVDFNKGKGINTTVIKSATGYGQDIFRPYMQKNGLFGLGTAGIEIFRNGVQLDDRLVKSNQTFDYKIPGGYNTEYGGYEIHYSVHDSQRWTPKMYYININPPCTQCQPSFDGEINDITTNHVMKDNRIYVKQSENTASKNSVSYSPILTMDELYTEFYDNKTKELTNQTKTIAPGSQIVINDVIIGLTYNKEKEFTTLNFNSEYPELDYHSIYFKGDLSSEYEIGDSLTLVFELVKTEEINGNTFVELDYNLQAEKNDEYPSLDAFVKK</sequence>
<evidence type="ECO:0000313" key="2">
    <source>
        <dbReference type="Proteomes" id="UP001444625"/>
    </source>
</evidence>
<accession>A0ABU9XEQ8</accession>